<evidence type="ECO:0000313" key="2">
    <source>
        <dbReference type="Proteomes" id="UP001176941"/>
    </source>
</evidence>
<organism evidence="1 2">
    <name type="scientific">Rangifer tarandus platyrhynchus</name>
    <name type="common">Svalbard reindeer</name>
    <dbReference type="NCBI Taxonomy" id="3082113"/>
    <lineage>
        <taxon>Eukaryota</taxon>
        <taxon>Metazoa</taxon>
        <taxon>Chordata</taxon>
        <taxon>Craniata</taxon>
        <taxon>Vertebrata</taxon>
        <taxon>Euteleostomi</taxon>
        <taxon>Mammalia</taxon>
        <taxon>Eutheria</taxon>
        <taxon>Laurasiatheria</taxon>
        <taxon>Artiodactyla</taxon>
        <taxon>Ruminantia</taxon>
        <taxon>Pecora</taxon>
        <taxon>Cervidae</taxon>
        <taxon>Odocoileinae</taxon>
        <taxon>Rangifer</taxon>
    </lineage>
</organism>
<reference evidence="1" key="1">
    <citation type="submission" date="2023-04" db="EMBL/GenBank/DDBJ databases">
        <authorList>
            <consortium name="ELIXIR-Norway"/>
        </authorList>
    </citation>
    <scope>NUCLEOTIDE SEQUENCE [LARGE SCALE GENOMIC DNA]</scope>
</reference>
<keyword evidence="2" id="KW-1185">Reference proteome</keyword>
<proteinExistence type="predicted"/>
<name>A0ABN8YV60_RANTA</name>
<evidence type="ECO:0000313" key="1">
    <source>
        <dbReference type="EMBL" id="CAI9164472.1"/>
    </source>
</evidence>
<dbReference type="EMBL" id="OX459959">
    <property type="protein sequence ID" value="CAI9164472.1"/>
    <property type="molecule type" value="Genomic_DNA"/>
</dbReference>
<dbReference type="Proteomes" id="UP001176941">
    <property type="component" value="Chromosome 23"/>
</dbReference>
<sequence>MPLCWDQQQANLGACCNSRVLVSCSPLVSPAGFQNQPRRRNFLVLDPWAKVSNVGLKPLLLRKAPQACDFVLLFRVTHQGCGTQPDGFSSLPVSLRFFFTAFIVEQPFC</sequence>
<gene>
    <name evidence="1" type="ORF">MRATA1EN1_LOCUS13434</name>
</gene>
<protein>
    <submittedName>
        <fullName evidence="1">Uncharacterized protein</fullName>
    </submittedName>
</protein>
<accession>A0ABN8YV60</accession>